<evidence type="ECO:0000256" key="1">
    <source>
        <dbReference type="ARBA" id="ARBA00007116"/>
    </source>
</evidence>
<keyword evidence="10" id="KW-1185">Reference proteome</keyword>
<dbReference type="FunFam" id="3.30.420.100:FF:000001">
    <property type="entry name" value="50S ribosomal protein L18"/>
    <property type="match status" value="1"/>
</dbReference>
<dbReference type="RefSeq" id="WP_106213256.1">
    <property type="nucleotide sequence ID" value="NZ_PVTL01000006.1"/>
</dbReference>
<evidence type="ECO:0000256" key="6">
    <source>
        <dbReference type="ARBA" id="ARBA00035197"/>
    </source>
</evidence>
<dbReference type="CDD" id="cd00432">
    <property type="entry name" value="Ribosomal_L18_L5e"/>
    <property type="match status" value="1"/>
</dbReference>
<reference evidence="9 10" key="1">
    <citation type="submission" date="2018-03" db="EMBL/GenBank/DDBJ databases">
        <title>Genomic Encyclopedia of Type Strains, Phase III (KMG-III): the genomes of soil and plant-associated and newly described type strains.</title>
        <authorList>
            <person name="Whitman W."/>
        </authorList>
    </citation>
    <scope>NUCLEOTIDE SEQUENCE [LARGE SCALE GENOMIC DNA]</scope>
    <source>
        <strain evidence="9 10">CGMCC 1.12484</strain>
    </source>
</reference>
<evidence type="ECO:0000256" key="2">
    <source>
        <dbReference type="ARBA" id="ARBA00022730"/>
    </source>
</evidence>
<dbReference type="NCBIfam" id="TIGR00060">
    <property type="entry name" value="L18_bact"/>
    <property type="match status" value="1"/>
</dbReference>
<dbReference type="AlphaFoldDB" id="A0A2T0VBK2"/>
<proteinExistence type="inferred from homology"/>
<feature type="region of interest" description="Disordered" evidence="8">
    <location>
        <begin position="1"/>
        <end position="20"/>
    </location>
</feature>
<comment type="caution">
    <text evidence="9">The sequence shown here is derived from an EMBL/GenBank/DDBJ whole genome shotgun (WGS) entry which is preliminary data.</text>
</comment>
<dbReference type="Pfam" id="PF00861">
    <property type="entry name" value="Ribosomal_L18p"/>
    <property type="match status" value="1"/>
</dbReference>
<dbReference type="InterPro" id="IPR057268">
    <property type="entry name" value="Ribosomal_L18"/>
</dbReference>
<comment type="function">
    <text evidence="7">This is one of the proteins that bind and probably mediate the attachment of the 5S RNA into the large ribosomal subunit, where it forms part of the central protuberance.</text>
</comment>
<protein>
    <recommendedName>
        <fullName evidence="6 7">Large ribosomal subunit protein uL18</fullName>
    </recommendedName>
</protein>
<comment type="subunit">
    <text evidence="7">Part of the 50S ribosomal subunit; part of the 5S rRNA/L5/L18/L25 subcomplex. Contacts the 5S and 23S rRNAs.</text>
</comment>
<dbReference type="OrthoDB" id="9810939at2"/>
<sequence length="123" mass="13009">MGLGTRGKSKSAAKGRRHARLRKKVIGTEARPRLVVTRSARHVFVQVVDDSKGFTLASASTLEADMRTFDGDKTAKARKVGELVAERAKAAGVEAVVFDRGGSKYAGRVAAIAEGAREGGLDL</sequence>
<dbReference type="GO" id="GO:0008097">
    <property type="term" value="F:5S rRNA binding"/>
    <property type="evidence" value="ECO:0007669"/>
    <property type="project" value="TreeGrafter"/>
</dbReference>
<dbReference type="GO" id="GO:0003735">
    <property type="term" value="F:structural constituent of ribosome"/>
    <property type="evidence" value="ECO:0007669"/>
    <property type="project" value="InterPro"/>
</dbReference>
<keyword evidence="2 7" id="KW-0699">rRNA-binding</keyword>
<keyword evidence="5 7" id="KW-0687">Ribonucleoprotein</keyword>
<accession>A0A2T0VBK2</accession>
<name>A0A2T0VBK2_9MICO</name>
<dbReference type="PANTHER" id="PTHR12899:SF3">
    <property type="entry name" value="LARGE RIBOSOMAL SUBUNIT PROTEIN UL18M"/>
    <property type="match status" value="1"/>
</dbReference>
<evidence type="ECO:0000313" key="9">
    <source>
        <dbReference type="EMBL" id="PRY67569.1"/>
    </source>
</evidence>
<feature type="compositionally biased region" description="Basic residues" evidence="8">
    <location>
        <begin position="7"/>
        <end position="20"/>
    </location>
</feature>
<evidence type="ECO:0000313" key="10">
    <source>
        <dbReference type="Proteomes" id="UP000237983"/>
    </source>
</evidence>
<keyword evidence="3 7" id="KW-0694">RNA-binding</keyword>
<gene>
    <name evidence="7" type="primary">rplR</name>
    <name evidence="9" type="ORF">B0I08_106176</name>
</gene>
<dbReference type="InterPro" id="IPR005484">
    <property type="entry name" value="Ribosomal_uL18_bac/plant/anim"/>
</dbReference>
<dbReference type="GO" id="GO:0022625">
    <property type="term" value="C:cytosolic large ribosomal subunit"/>
    <property type="evidence" value="ECO:0007669"/>
    <property type="project" value="TreeGrafter"/>
</dbReference>
<comment type="similarity">
    <text evidence="1 7">Belongs to the universal ribosomal protein uL18 family.</text>
</comment>
<organism evidence="9 10">
    <name type="scientific">Glaciihabitans tibetensis</name>
    <dbReference type="NCBI Taxonomy" id="1266600"/>
    <lineage>
        <taxon>Bacteria</taxon>
        <taxon>Bacillati</taxon>
        <taxon>Actinomycetota</taxon>
        <taxon>Actinomycetes</taxon>
        <taxon>Micrococcales</taxon>
        <taxon>Microbacteriaceae</taxon>
        <taxon>Glaciihabitans</taxon>
    </lineage>
</organism>
<dbReference type="InterPro" id="IPR004389">
    <property type="entry name" value="Ribosomal_uL18_bac-type"/>
</dbReference>
<evidence type="ECO:0000256" key="3">
    <source>
        <dbReference type="ARBA" id="ARBA00022884"/>
    </source>
</evidence>
<evidence type="ECO:0000256" key="5">
    <source>
        <dbReference type="ARBA" id="ARBA00023274"/>
    </source>
</evidence>
<evidence type="ECO:0000256" key="7">
    <source>
        <dbReference type="HAMAP-Rule" id="MF_01337"/>
    </source>
</evidence>
<dbReference type="Gene3D" id="3.30.420.100">
    <property type="match status" value="1"/>
</dbReference>
<keyword evidence="4 7" id="KW-0689">Ribosomal protein</keyword>
<dbReference type="GO" id="GO:0006412">
    <property type="term" value="P:translation"/>
    <property type="evidence" value="ECO:0007669"/>
    <property type="project" value="UniProtKB-UniRule"/>
</dbReference>
<evidence type="ECO:0000256" key="4">
    <source>
        <dbReference type="ARBA" id="ARBA00022980"/>
    </source>
</evidence>
<dbReference type="SUPFAM" id="SSF53137">
    <property type="entry name" value="Translational machinery components"/>
    <property type="match status" value="1"/>
</dbReference>
<evidence type="ECO:0000256" key="8">
    <source>
        <dbReference type="SAM" id="MobiDB-lite"/>
    </source>
</evidence>
<dbReference type="Proteomes" id="UP000237983">
    <property type="component" value="Unassembled WGS sequence"/>
</dbReference>
<dbReference type="PANTHER" id="PTHR12899">
    <property type="entry name" value="39S RIBOSOMAL PROTEIN L18, MITOCHONDRIAL"/>
    <property type="match status" value="1"/>
</dbReference>
<dbReference type="HAMAP" id="MF_01337_B">
    <property type="entry name" value="Ribosomal_uL18_B"/>
    <property type="match status" value="1"/>
</dbReference>
<dbReference type="EMBL" id="PVTL01000006">
    <property type="protein sequence ID" value="PRY67569.1"/>
    <property type="molecule type" value="Genomic_DNA"/>
</dbReference>